<evidence type="ECO:0000313" key="3">
    <source>
        <dbReference type="EMBL" id="KCW67288.1"/>
    </source>
</evidence>
<dbReference type="InParanoid" id="A0A059BMF8"/>
<feature type="compositionally biased region" description="Low complexity" evidence="1">
    <location>
        <begin position="88"/>
        <end position="100"/>
    </location>
</feature>
<dbReference type="EMBL" id="KK198758">
    <property type="protein sequence ID" value="KCW67288.1"/>
    <property type="molecule type" value="Genomic_DNA"/>
</dbReference>
<accession>A0A059BMF8</accession>
<dbReference type="Gramene" id="KCW67288">
    <property type="protein sequence ID" value="KCW67288"/>
    <property type="gene ID" value="EUGRSUZ_F01078"/>
</dbReference>
<keyword evidence="2" id="KW-0472">Membrane</keyword>
<dbReference type="eggNOG" id="ENOG502S8E0">
    <property type="taxonomic scope" value="Eukaryota"/>
</dbReference>
<dbReference type="PANTHER" id="PTHR36385">
    <property type="entry name" value="OS07G0562900 PROTEIN"/>
    <property type="match status" value="1"/>
</dbReference>
<gene>
    <name evidence="3" type="ORF">EUGRSUZ_F01078</name>
</gene>
<dbReference type="PANTHER" id="PTHR36385:SF1">
    <property type="entry name" value="OS07G0562900 PROTEIN"/>
    <property type="match status" value="1"/>
</dbReference>
<sequence>MFRKPNLICQSPGPISTGFCTRQKCESQRRRCSSAIARVLSSIIFNLSLAFASAMAKNRNKKKRNAAADAMDVAEKTVSDGPQAMDTSESGAKSSAAGAANRNIRKGRPMKRTKNVRKMKAITKAISKNEQITEKVSKNDSKTVRTQSAKTLYD</sequence>
<feature type="transmembrane region" description="Helical" evidence="2">
    <location>
        <begin position="36"/>
        <end position="56"/>
    </location>
</feature>
<dbReference type="AlphaFoldDB" id="A0A059BMF8"/>
<name>A0A059BMF8_EUCGR</name>
<keyword evidence="2" id="KW-1133">Transmembrane helix</keyword>
<feature type="compositionally biased region" description="Basic residues" evidence="1">
    <location>
        <begin position="103"/>
        <end position="116"/>
    </location>
</feature>
<feature type="region of interest" description="Disordered" evidence="1">
    <location>
        <begin position="58"/>
        <end position="116"/>
    </location>
</feature>
<evidence type="ECO:0000256" key="1">
    <source>
        <dbReference type="SAM" id="MobiDB-lite"/>
    </source>
</evidence>
<keyword evidence="2" id="KW-0812">Transmembrane</keyword>
<protein>
    <submittedName>
        <fullName evidence="3">Uncharacterized protein</fullName>
    </submittedName>
</protein>
<feature type="compositionally biased region" description="Basic and acidic residues" evidence="1">
    <location>
        <begin position="133"/>
        <end position="143"/>
    </location>
</feature>
<dbReference type="OMA" id="VQMKRTK"/>
<feature type="compositionally biased region" description="Polar residues" evidence="1">
    <location>
        <begin position="144"/>
        <end position="154"/>
    </location>
</feature>
<evidence type="ECO:0000256" key="2">
    <source>
        <dbReference type="SAM" id="Phobius"/>
    </source>
</evidence>
<feature type="region of interest" description="Disordered" evidence="1">
    <location>
        <begin position="133"/>
        <end position="154"/>
    </location>
</feature>
<proteinExistence type="predicted"/>
<dbReference type="STRING" id="71139.A0A059BMF8"/>
<organism evidence="3">
    <name type="scientific">Eucalyptus grandis</name>
    <name type="common">Flooded gum</name>
    <dbReference type="NCBI Taxonomy" id="71139"/>
    <lineage>
        <taxon>Eukaryota</taxon>
        <taxon>Viridiplantae</taxon>
        <taxon>Streptophyta</taxon>
        <taxon>Embryophyta</taxon>
        <taxon>Tracheophyta</taxon>
        <taxon>Spermatophyta</taxon>
        <taxon>Magnoliopsida</taxon>
        <taxon>eudicotyledons</taxon>
        <taxon>Gunneridae</taxon>
        <taxon>Pentapetalae</taxon>
        <taxon>rosids</taxon>
        <taxon>malvids</taxon>
        <taxon>Myrtales</taxon>
        <taxon>Myrtaceae</taxon>
        <taxon>Myrtoideae</taxon>
        <taxon>Eucalypteae</taxon>
        <taxon>Eucalyptus</taxon>
    </lineage>
</organism>
<reference evidence="3" key="1">
    <citation type="submission" date="2013-07" db="EMBL/GenBank/DDBJ databases">
        <title>The genome of Eucalyptus grandis.</title>
        <authorList>
            <person name="Schmutz J."/>
            <person name="Hayes R."/>
            <person name="Myburg A."/>
            <person name="Tuskan G."/>
            <person name="Grattapaglia D."/>
            <person name="Rokhsar D.S."/>
        </authorList>
    </citation>
    <scope>NUCLEOTIDE SEQUENCE</scope>
    <source>
        <tissue evidence="3">Leaf extractions</tissue>
    </source>
</reference>